<reference evidence="6 7" key="1">
    <citation type="submission" date="2020-11" db="EMBL/GenBank/DDBJ databases">
        <title>Actinomyces sp. ZJ750.</title>
        <authorList>
            <person name="Zhou J."/>
        </authorList>
    </citation>
    <scope>NUCLEOTIDE SEQUENCE [LARGE SCALE GENOMIC DNA]</scope>
    <source>
        <strain evidence="6 7">ZJ750</strain>
    </source>
</reference>
<dbReference type="Pfam" id="PF13088">
    <property type="entry name" value="BNR_2"/>
    <property type="match status" value="1"/>
</dbReference>
<evidence type="ECO:0000256" key="1">
    <source>
        <dbReference type="ARBA" id="ARBA00000427"/>
    </source>
</evidence>
<evidence type="ECO:0000259" key="5">
    <source>
        <dbReference type="Pfam" id="PF13088"/>
    </source>
</evidence>
<dbReference type="Proteomes" id="UP000594637">
    <property type="component" value="Chromosome"/>
</dbReference>
<accession>A0A7T0PWH9</accession>
<comment type="catalytic activity">
    <reaction evidence="1">
        <text>Hydrolysis of alpha-(2-&gt;3)-, alpha-(2-&gt;6)-, alpha-(2-&gt;8)- glycosidic linkages of terminal sialic acid residues in oligosaccharides, glycoproteins, glycolipids, colominic acid and synthetic substrates.</text>
        <dbReference type="EC" id="3.2.1.18"/>
    </reaction>
</comment>
<name>A0A7T0PWH9_9ACTO</name>
<evidence type="ECO:0000256" key="4">
    <source>
        <dbReference type="SAM" id="MobiDB-lite"/>
    </source>
</evidence>
<dbReference type="GO" id="GO:0005737">
    <property type="term" value="C:cytoplasm"/>
    <property type="evidence" value="ECO:0007669"/>
    <property type="project" value="TreeGrafter"/>
</dbReference>
<dbReference type="InterPro" id="IPR036278">
    <property type="entry name" value="Sialidase_sf"/>
</dbReference>
<gene>
    <name evidence="6" type="ORF">ID810_08925</name>
</gene>
<dbReference type="KEGG" id="arep:ID810_08925"/>
<dbReference type="CDD" id="cd15482">
    <property type="entry name" value="Sialidase_non-viral"/>
    <property type="match status" value="1"/>
</dbReference>
<dbReference type="Gene3D" id="2.120.10.10">
    <property type="match status" value="1"/>
</dbReference>
<dbReference type="AlphaFoldDB" id="A0A7T0PWH9"/>
<comment type="similarity">
    <text evidence="2">Belongs to the glycosyl hydrolase 33 family.</text>
</comment>
<evidence type="ECO:0000313" key="6">
    <source>
        <dbReference type="EMBL" id="QPL04865.1"/>
    </source>
</evidence>
<feature type="domain" description="Sialidase" evidence="5">
    <location>
        <begin position="74"/>
        <end position="320"/>
    </location>
</feature>
<organism evidence="6 7">
    <name type="scientific">Actinomyces respiraculi</name>
    <dbReference type="NCBI Taxonomy" id="2744574"/>
    <lineage>
        <taxon>Bacteria</taxon>
        <taxon>Bacillati</taxon>
        <taxon>Actinomycetota</taxon>
        <taxon>Actinomycetes</taxon>
        <taxon>Actinomycetales</taxon>
        <taxon>Actinomycetaceae</taxon>
        <taxon>Actinomyces</taxon>
    </lineage>
</organism>
<feature type="compositionally biased region" description="Basic residues" evidence="4">
    <location>
        <begin position="355"/>
        <end position="364"/>
    </location>
</feature>
<protein>
    <recommendedName>
        <fullName evidence="3">exo-alpha-sialidase</fullName>
        <ecNumber evidence="3">3.2.1.18</ecNumber>
    </recommendedName>
</protein>
<dbReference type="RefSeq" id="WP_166855852.1">
    <property type="nucleotide sequence ID" value="NZ_CP063989.1"/>
</dbReference>
<feature type="region of interest" description="Disordered" evidence="4">
    <location>
        <begin position="331"/>
        <end position="383"/>
    </location>
</feature>
<dbReference type="PANTHER" id="PTHR10628:SF30">
    <property type="entry name" value="EXO-ALPHA-SIALIDASE"/>
    <property type="match status" value="1"/>
</dbReference>
<dbReference type="GO" id="GO:0004308">
    <property type="term" value="F:exo-alpha-sialidase activity"/>
    <property type="evidence" value="ECO:0007669"/>
    <property type="project" value="UniProtKB-EC"/>
</dbReference>
<evidence type="ECO:0000256" key="2">
    <source>
        <dbReference type="ARBA" id="ARBA00009348"/>
    </source>
</evidence>
<keyword evidence="7" id="KW-1185">Reference proteome</keyword>
<dbReference type="SUPFAM" id="SSF50939">
    <property type="entry name" value="Sialidases"/>
    <property type="match status" value="1"/>
</dbReference>
<dbReference type="EC" id="3.2.1.18" evidence="3"/>
<proteinExistence type="inferred from homology"/>
<dbReference type="InterPro" id="IPR011040">
    <property type="entry name" value="Sialidase"/>
</dbReference>
<dbReference type="GO" id="GO:0016020">
    <property type="term" value="C:membrane"/>
    <property type="evidence" value="ECO:0007669"/>
    <property type="project" value="TreeGrafter"/>
</dbReference>
<dbReference type="GO" id="GO:0006689">
    <property type="term" value="P:ganglioside catabolic process"/>
    <property type="evidence" value="ECO:0007669"/>
    <property type="project" value="TreeGrafter"/>
</dbReference>
<evidence type="ECO:0000313" key="7">
    <source>
        <dbReference type="Proteomes" id="UP000594637"/>
    </source>
</evidence>
<evidence type="ECO:0000256" key="3">
    <source>
        <dbReference type="ARBA" id="ARBA00012733"/>
    </source>
</evidence>
<dbReference type="PANTHER" id="PTHR10628">
    <property type="entry name" value="SIALIDASE"/>
    <property type="match status" value="1"/>
</dbReference>
<dbReference type="InterPro" id="IPR026856">
    <property type="entry name" value="Sialidase_fam"/>
</dbReference>
<dbReference type="EMBL" id="CP063989">
    <property type="protein sequence ID" value="QPL04865.1"/>
    <property type="molecule type" value="Genomic_DNA"/>
</dbReference>
<dbReference type="GO" id="GO:0009313">
    <property type="term" value="P:oligosaccharide catabolic process"/>
    <property type="evidence" value="ECO:0007669"/>
    <property type="project" value="TreeGrafter"/>
</dbReference>
<sequence length="383" mass="39370">MSTPATTVLTAADITAVTGRPTPGAALRVPALLRHRCTGRLLLAHDLRPVTTSDDAWRTSGGALPGDLPNPNSLWLRASDDDGATWSAPAPLLPDPEALPGIVGLSDPVLLEGPSGTLHLLAAASADVGLFGAHVPTRPWRAGQAPEPGTLRLLHATSHDVGATWAWTDLTDLCLPGPVFPEGCVLFPASGHGTVLGPGPAVGRLVAPLVAALPAPSRSGQDVHLRSVCLLSDDDGITWRLGRPVPVATSAGRSLAGGARTSGTDEHAVVALDGATVLMSARDGAYGGTRLTSLSVDGAATWSPAQREADVPDPGCNAGLIALVGGRVDEEEARPELLKQRRAHRPGRRPGPAVPRRRPGRAPRRTPEPAHCQGALAGAPRDG</sequence>